<gene>
    <name evidence="2" type="ORF">JTE90_001437</name>
</gene>
<feature type="region of interest" description="Disordered" evidence="1">
    <location>
        <begin position="22"/>
        <end position="58"/>
    </location>
</feature>
<sequence>MTSDSPTAKFPKKLLPKKYIPTFRENRRQIHLPKSSESEPIPHHQPHFDTPPGSSQTILRGNRLQASSFPTAARCASDGSTSLFERATFTEDGLATTWLLQFEWRGIDLFKICDGDVEKYFTRVIGTNGKAFRSFG</sequence>
<name>A0AAV6V1S1_9ARAC</name>
<keyword evidence="3" id="KW-1185">Reference proteome</keyword>
<proteinExistence type="predicted"/>
<evidence type="ECO:0000313" key="3">
    <source>
        <dbReference type="Proteomes" id="UP000827092"/>
    </source>
</evidence>
<protein>
    <submittedName>
        <fullName evidence="2">Uncharacterized protein</fullName>
    </submittedName>
</protein>
<dbReference type="AlphaFoldDB" id="A0AAV6V1S1"/>
<organism evidence="2 3">
    <name type="scientific">Oedothorax gibbosus</name>
    <dbReference type="NCBI Taxonomy" id="931172"/>
    <lineage>
        <taxon>Eukaryota</taxon>
        <taxon>Metazoa</taxon>
        <taxon>Ecdysozoa</taxon>
        <taxon>Arthropoda</taxon>
        <taxon>Chelicerata</taxon>
        <taxon>Arachnida</taxon>
        <taxon>Araneae</taxon>
        <taxon>Araneomorphae</taxon>
        <taxon>Entelegynae</taxon>
        <taxon>Araneoidea</taxon>
        <taxon>Linyphiidae</taxon>
        <taxon>Erigoninae</taxon>
        <taxon>Oedothorax</taxon>
    </lineage>
</organism>
<dbReference type="EMBL" id="JAFNEN010000198">
    <property type="protein sequence ID" value="KAG8189977.1"/>
    <property type="molecule type" value="Genomic_DNA"/>
</dbReference>
<reference evidence="2 3" key="1">
    <citation type="journal article" date="2022" name="Nat. Ecol. Evol.">
        <title>A masculinizing supergene underlies an exaggerated male reproductive morph in a spider.</title>
        <authorList>
            <person name="Hendrickx F."/>
            <person name="De Corte Z."/>
            <person name="Sonet G."/>
            <person name="Van Belleghem S.M."/>
            <person name="Kostlbacher S."/>
            <person name="Vangestel C."/>
        </authorList>
    </citation>
    <scope>NUCLEOTIDE SEQUENCE [LARGE SCALE GENOMIC DNA]</scope>
    <source>
        <strain evidence="2">W744_W776</strain>
    </source>
</reference>
<dbReference type="Proteomes" id="UP000827092">
    <property type="component" value="Unassembled WGS sequence"/>
</dbReference>
<evidence type="ECO:0000256" key="1">
    <source>
        <dbReference type="SAM" id="MobiDB-lite"/>
    </source>
</evidence>
<accession>A0AAV6V1S1</accession>
<evidence type="ECO:0000313" key="2">
    <source>
        <dbReference type="EMBL" id="KAG8189977.1"/>
    </source>
</evidence>
<comment type="caution">
    <text evidence="2">The sequence shown here is derived from an EMBL/GenBank/DDBJ whole genome shotgun (WGS) entry which is preliminary data.</text>
</comment>
<feature type="compositionally biased region" description="Basic and acidic residues" evidence="1">
    <location>
        <begin position="24"/>
        <end position="42"/>
    </location>
</feature>